<gene>
    <name evidence="1" type="ORF">PCOR1329_LOCUS21395</name>
</gene>
<evidence type="ECO:0000313" key="2">
    <source>
        <dbReference type="Proteomes" id="UP001189429"/>
    </source>
</evidence>
<accession>A0ABN9RJU8</accession>
<dbReference type="EMBL" id="CAUYUJ010007041">
    <property type="protein sequence ID" value="CAK0819398.1"/>
    <property type="molecule type" value="Genomic_DNA"/>
</dbReference>
<dbReference type="Proteomes" id="UP001189429">
    <property type="component" value="Unassembled WGS sequence"/>
</dbReference>
<reference evidence="1" key="1">
    <citation type="submission" date="2023-10" db="EMBL/GenBank/DDBJ databases">
        <authorList>
            <person name="Chen Y."/>
            <person name="Shah S."/>
            <person name="Dougan E. K."/>
            <person name="Thang M."/>
            <person name="Chan C."/>
        </authorList>
    </citation>
    <scope>NUCLEOTIDE SEQUENCE [LARGE SCALE GENOMIC DNA]</scope>
</reference>
<proteinExistence type="predicted"/>
<organism evidence="1 2">
    <name type="scientific">Prorocentrum cordatum</name>
    <dbReference type="NCBI Taxonomy" id="2364126"/>
    <lineage>
        <taxon>Eukaryota</taxon>
        <taxon>Sar</taxon>
        <taxon>Alveolata</taxon>
        <taxon>Dinophyceae</taxon>
        <taxon>Prorocentrales</taxon>
        <taxon>Prorocentraceae</taxon>
        <taxon>Prorocentrum</taxon>
    </lineage>
</organism>
<feature type="non-terminal residue" evidence="1">
    <location>
        <position position="1"/>
    </location>
</feature>
<comment type="caution">
    <text evidence="1">The sequence shown here is derived from an EMBL/GenBank/DDBJ whole genome shotgun (WGS) entry which is preliminary data.</text>
</comment>
<evidence type="ECO:0000313" key="1">
    <source>
        <dbReference type="EMBL" id="CAK0819398.1"/>
    </source>
</evidence>
<keyword evidence="2" id="KW-1185">Reference proteome</keyword>
<sequence length="109" mass="12608">EYRGHCVFKFHVMVHLAKQVAEKGNPTWYWTYPDEAENRNMQRVAKSLHGGPTFYDRMLEKVQKIFAVIDSRRDAVTLALIDSRRDAVTLAAVIDSRRGADVQRQKCTQ</sequence>
<name>A0ABN9RJU8_9DINO</name>
<protein>
    <submittedName>
        <fullName evidence="1">Uncharacterized protein</fullName>
    </submittedName>
</protein>
<feature type="non-terminal residue" evidence="1">
    <location>
        <position position="109"/>
    </location>
</feature>